<protein>
    <submittedName>
        <fullName evidence="2">Uncharacterized protein</fullName>
    </submittedName>
</protein>
<feature type="signal peptide" evidence="1">
    <location>
        <begin position="1"/>
        <end position="19"/>
    </location>
</feature>
<evidence type="ECO:0000256" key="1">
    <source>
        <dbReference type="SAM" id="SignalP"/>
    </source>
</evidence>
<dbReference type="RefSeq" id="XP_033668440.1">
    <property type="nucleotide sequence ID" value="XM_033806300.1"/>
</dbReference>
<dbReference type="Proteomes" id="UP000799537">
    <property type="component" value="Unassembled WGS sequence"/>
</dbReference>
<keyword evidence="3" id="KW-1185">Reference proteome</keyword>
<dbReference type="OrthoDB" id="3637629at2759"/>
<proteinExistence type="predicted"/>
<evidence type="ECO:0000313" key="2">
    <source>
        <dbReference type="EMBL" id="KAF2167551.1"/>
    </source>
</evidence>
<gene>
    <name evidence="2" type="ORF">M409DRAFT_22356</name>
</gene>
<feature type="chain" id="PRO_5025596852" evidence="1">
    <location>
        <begin position="20"/>
        <end position="98"/>
    </location>
</feature>
<reference evidence="2" key="1">
    <citation type="journal article" date="2020" name="Stud. Mycol.">
        <title>101 Dothideomycetes genomes: a test case for predicting lifestyles and emergence of pathogens.</title>
        <authorList>
            <person name="Haridas S."/>
            <person name="Albert R."/>
            <person name="Binder M."/>
            <person name="Bloem J."/>
            <person name="Labutti K."/>
            <person name="Salamov A."/>
            <person name="Andreopoulos B."/>
            <person name="Baker S."/>
            <person name="Barry K."/>
            <person name="Bills G."/>
            <person name="Bluhm B."/>
            <person name="Cannon C."/>
            <person name="Castanera R."/>
            <person name="Culley D."/>
            <person name="Daum C."/>
            <person name="Ezra D."/>
            <person name="Gonzalez J."/>
            <person name="Henrissat B."/>
            <person name="Kuo A."/>
            <person name="Liang C."/>
            <person name="Lipzen A."/>
            <person name="Lutzoni F."/>
            <person name="Magnuson J."/>
            <person name="Mondo S."/>
            <person name="Nolan M."/>
            <person name="Ohm R."/>
            <person name="Pangilinan J."/>
            <person name="Park H.-J."/>
            <person name="Ramirez L."/>
            <person name="Alfaro M."/>
            <person name="Sun H."/>
            <person name="Tritt A."/>
            <person name="Yoshinaga Y."/>
            <person name="Zwiers L.-H."/>
            <person name="Turgeon B."/>
            <person name="Goodwin S."/>
            <person name="Spatafora J."/>
            <person name="Crous P."/>
            <person name="Grigoriev I."/>
        </authorList>
    </citation>
    <scope>NUCLEOTIDE SEQUENCE</scope>
    <source>
        <strain evidence="2">ATCC 36951</strain>
    </source>
</reference>
<accession>A0A6A6CKI3</accession>
<sequence length="98" mass="10645">MWSSIPVISLMALAGSVVAQQGDILYGQQCCYDGWQHCQDQGSWGCIQIDGGGPNCVNQTPNCDWACVSGYAYQKDRSTDPRCICPGFQDANQPLGYC</sequence>
<organism evidence="2 3">
    <name type="scientific">Zasmidium cellare ATCC 36951</name>
    <dbReference type="NCBI Taxonomy" id="1080233"/>
    <lineage>
        <taxon>Eukaryota</taxon>
        <taxon>Fungi</taxon>
        <taxon>Dikarya</taxon>
        <taxon>Ascomycota</taxon>
        <taxon>Pezizomycotina</taxon>
        <taxon>Dothideomycetes</taxon>
        <taxon>Dothideomycetidae</taxon>
        <taxon>Mycosphaerellales</taxon>
        <taxon>Mycosphaerellaceae</taxon>
        <taxon>Zasmidium</taxon>
    </lineage>
</organism>
<evidence type="ECO:0000313" key="3">
    <source>
        <dbReference type="Proteomes" id="UP000799537"/>
    </source>
</evidence>
<dbReference type="EMBL" id="ML993593">
    <property type="protein sequence ID" value="KAF2167551.1"/>
    <property type="molecule type" value="Genomic_DNA"/>
</dbReference>
<dbReference type="AlphaFoldDB" id="A0A6A6CKI3"/>
<name>A0A6A6CKI3_ZASCE</name>
<keyword evidence="1" id="KW-0732">Signal</keyword>
<dbReference type="GeneID" id="54559572"/>